<comment type="caution">
    <text evidence="9">The sequence shown here is derived from an EMBL/GenBank/DDBJ whole genome shotgun (WGS) entry which is preliminary data.</text>
</comment>
<keyword evidence="5" id="KW-0805">Transcription regulation</keyword>
<dbReference type="InterPro" id="IPR000551">
    <property type="entry name" value="MerR-type_HTH_dom"/>
</dbReference>
<organism evidence="9 10">
    <name type="scientific">Ideonella azotifigens</name>
    <dbReference type="NCBI Taxonomy" id="513160"/>
    <lineage>
        <taxon>Bacteria</taxon>
        <taxon>Pseudomonadati</taxon>
        <taxon>Pseudomonadota</taxon>
        <taxon>Betaproteobacteria</taxon>
        <taxon>Burkholderiales</taxon>
        <taxon>Sphaerotilaceae</taxon>
        <taxon>Ideonella</taxon>
    </lineage>
</organism>
<dbReference type="InterPro" id="IPR047057">
    <property type="entry name" value="MerR_fam"/>
</dbReference>
<dbReference type="Proteomes" id="UP001500279">
    <property type="component" value="Unassembled WGS sequence"/>
</dbReference>
<dbReference type="PRINTS" id="PR00040">
    <property type="entry name" value="HTHMERR"/>
</dbReference>
<reference evidence="9 10" key="1">
    <citation type="journal article" date="2019" name="Int. J. Syst. Evol. Microbiol.">
        <title>The Global Catalogue of Microorganisms (GCM) 10K type strain sequencing project: providing services to taxonomists for standard genome sequencing and annotation.</title>
        <authorList>
            <consortium name="The Broad Institute Genomics Platform"/>
            <consortium name="The Broad Institute Genome Sequencing Center for Infectious Disease"/>
            <person name="Wu L."/>
            <person name="Ma J."/>
        </authorList>
    </citation>
    <scope>NUCLEOTIDE SEQUENCE [LARGE SCALE GENOMIC DNA]</scope>
    <source>
        <strain evidence="9 10">JCM 15503</strain>
    </source>
</reference>
<keyword evidence="3" id="KW-0408">Iron</keyword>
<dbReference type="SMART" id="SM00422">
    <property type="entry name" value="HTH_MERR"/>
    <property type="match status" value="1"/>
</dbReference>
<dbReference type="Pfam" id="PF00376">
    <property type="entry name" value="MerR"/>
    <property type="match status" value="1"/>
</dbReference>
<keyword evidence="2" id="KW-0479">Metal-binding</keyword>
<dbReference type="InterPro" id="IPR015358">
    <property type="entry name" value="Tscrpt_reg_MerR_DNA-bd"/>
</dbReference>
<keyword evidence="4" id="KW-0411">Iron-sulfur</keyword>
<evidence type="ECO:0000313" key="9">
    <source>
        <dbReference type="EMBL" id="GAA0745043.1"/>
    </source>
</evidence>
<evidence type="ECO:0000256" key="7">
    <source>
        <dbReference type="ARBA" id="ARBA00023163"/>
    </source>
</evidence>
<gene>
    <name evidence="9" type="primary">soxR</name>
    <name evidence="9" type="ORF">GCM10009107_11190</name>
</gene>
<dbReference type="InterPro" id="IPR009061">
    <property type="entry name" value="DNA-bd_dom_put_sf"/>
</dbReference>
<dbReference type="CDD" id="cd01110">
    <property type="entry name" value="HTH_SoxR"/>
    <property type="match status" value="1"/>
</dbReference>
<dbReference type="Gene3D" id="1.10.1660.10">
    <property type="match status" value="1"/>
</dbReference>
<accession>A0ABN1JR84</accession>
<keyword evidence="6" id="KW-0238">DNA-binding</keyword>
<evidence type="ECO:0000256" key="1">
    <source>
        <dbReference type="ARBA" id="ARBA00022714"/>
    </source>
</evidence>
<dbReference type="SUPFAM" id="SSF46955">
    <property type="entry name" value="Putative DNA-binding domain"/>
    <property type="match status" value="1"/>
</dbReference>
<name>A0ABN1JR84_9BURK</name>
<evidence type="ECO:0000256" key="3">
    <source>
        <dbReference type="ARBA" id="ARBA00023004"/>
    </source>
</evidence>
<keyword evidence="1" id="KW-0001">2Fe-2S</keyword>
<dbReference type="EMBL" id="BAAAEW010000004">
    <property type="protein sequence ID" value="GAA0745043.1"/>
    <property type="molecule type" value="Genomic_DNA"/>
</dbReference>
<sequence length="166" mass="18445">MTRMPESIRLSASSPLTIGELAQRAGVAPSAVRFYEAEGLMRSQRSAAGHRRYPRSELRRIAFIRAAQSIGLTLEQIRAALATLPEHRTPTKADWEKLSRDWRTLLDARIAEMTRLRDQLTSCIGCGCLSLKTCGLYNQGDQAAAKGQGARYLLGDRPPPARNPRR</sequence>
<dbReference type="InterPro" id="IPR010211">
    <property type="entry name" value="Redox-sen_tscrpt-act_SoxR"/>
</dbReference>
<dbReference type="PROSITE" id="PS00552">
    <property type="entry name" value="HTH_MERR_1"/>
    <property type="match status" value="1"/>
</dbReference>
<feature type="domain" description="HTH merR-type" evidence="8">
    <location>
        <begin position="15"/>
        <end position="83"/>
    </location>
</feature>
<evidence type="ECO:0000313" key="10">
    <source>
        <dbReference type="Proteomes" id="UP001500279"/>
    </source>
</evidence>
<evidence type="ECO:0000259" key="8">
    <source>
        <dbReference type="PROSITE" id="PS50937"/>
    </source>
</evidence>
<dbReference type="Pfam" id="PF09278">
    <property type="entry name" value="MerR-DNA-bind"/>
    <property type="match status" value="1"/>
</dbReference>
<evidence type="ECO:0000256" key="4">
    <source>
        <dbReference type="ARBA" id="ARBA00023014"/>
    </source>
</evidence>
<protein>
    <submittedName>
        <fullName evidence="9">Redox-sensitive transcriptional activator SoxR</fullName>
    </submittedName>
</protein>
<dbReference type="PANTHER" id="PTHR30204:SF0">
    <property type="entry name" value="REDOX-SENSITIVE TRANSCRIPTIONAL ACTIVATOR SOXR"/>
    <property type="match status" value="1"/>
</dbReference>
<evidence type="ECO:0000256" key="6">
    <source>
        <dbReference type="ARBA" id="ARBA00023125"/>
    </source>
</evidence>
<dbReference type="PANTHER" id="PTHR30204">
    <property type="entry name" value="REDOX-CYCLING DRUG-SENSING TRANSCRIPTIONAL ACTIVATOR SOXR"/>
    <property type="match status" value="1"/>
</dbReference>
<dbReference type="NCBIfam" id="TIGR01950">
    <property type="entry name" value="SoxR"/>
    <property type="match status" value="1"/>
</dbReference>
<keyword evidence="10" id="KW-1185">Reference proteome</keyword>
<evidence type="ECO:0000256" key="2">
    <source>
        <dbReference type="ARBA" id="ARBA00022723"/>
    </source>
</evidence>
<dbReference type="PROSITE" id="PS50937">
    <property type="entry name" value="HTH_MERR_2"/>
    <property type="match status" value="1"/>
</dbReference>
<proteinExistence type="predicted"/>
<keyword evidence="7" id="KW-0804">Transcription</keyword>
<evidence type="ECO:0000256" key="5">
    <source>
        <dbReference type="ARBA" id="ARBA00023015"/>
    </source>
</evidence>